<evidence type="ECO:0000259" key="4">
    <source>
        <dbReference type="SMART" id="SM00494"/>
    </source>
</evidence>
<feature type="domain" description="Chitin-binding type-2" evidence="4">
    <location>
        <begin position="229"/>
        <end position="280"/>
    </location>
</feature>
<reference evidence="5" key="1">
    <citation type="submission" date="2022-01" db="EMBL/GenBank/DDBJ databases">
        <authorList>
            <person name="King R."/>
        </authorList>
    </citation>
    <scope>NUCLEOTIDE SEQUENCE</scope>
</reference>
<feature type="region of interest" description="Disordered" evidence="2">
    <location>
        <begin position="278"/>
        <end position="439"/>
    </location>
</feature>
<evidence type="ECO:0000256" key="1">
    <source>
        <dbReference type="ARBA" id="ARBA00022737"/>
    </source>
</evidence>
<proteinExistence type="predicted"/>
<dbReference type="AlphaFoldDB" id="A0A9N9RYA5"/>
<dbReference type="Proteomes" id="UP001153620">
    <property type="component" value="Chromosome 2"/>
</dbReference>
<evidence type="ECO:0000256" key="3">
    <source>
        <dbReference type="SAM" id="SignalP"/>
    </source>
</evidence>
<accession>A0A9N9RYA5</accession>
<keyword evidence="6" id="KW-1185">Reference proteome</keyword>
<dbReference type="InterPro" id="IPR002557">
    <property type="entry name" value="Chitin-bd_dom"/>
</dbReference>
<name>A0A9N9RYA5_9DIPT</name>
<feature type="chain" id="PRO_5040237803" description="Chitin-binding type-2 domain-containing protein" evidence="3">
    <location>
        <begin position="21"/>
        <end position="439"/>
    </location>
</feature>
<evidence type="ECO:0000313" key="6">
    <source>
        <dbReference type="Proteomes" id="UP001153620"/>
    </source>
</evidence>
<dbReference type="PANTHER" id="PTHR44826:SF3">
    <property type="entry name" value="SPORE COAT PROTEIN SP85"/>
    <property type="match status" value="1"/>
</dbReference>
<dbReference type="Gene3D" id="2.170.140.10">
    <property type="entry name" value="Chitin binding domain"/>
    <property type="match status" value="1"/>
</dbReference>
<feature type="compositionally biased region" description="Low complexity" evidence="2">
    <location>
        <begin position="302"/>
        <end position="439"/>
    </location>
</feature>
<evidence type="ECO:0000256" key="2">
    <source>
        <dbReference type="SAM" id="MobiDB-lite"/>
    </source>
</evidence>
<keyword evidence="3" id="KW-0732">Signal</keyword>
<feature type="signal peptide" evidence="3">
    <location>
        <begin position="1"/>
        <end position="20"/>
    </location>
</feature>
<evidence type="ECO:0000313" key="5">
    <source>
        <dbReference type="EMBL" id="CAG9806219.1"/>
    </source>
</evidence>
<dbReference type="InterPro" id="IPR051860">
    <property type="entry name" value="Plasmodium_CSP_Invasion"/>
</dbReference>
<dbReference type="SMART" id="SM00494">
    <property type="entry name" value="ChtBD2"/>
    <property type="match status" value="2"/>
</dbReference>
<dbReference type="SUPFAM" id="SSF57625">
    <property type="entry name" value="Invertebrate chitin-binding proteins"/>
    <property type="match status" value="1"/>
</dbReference>
<organism evidence="5 6">
    <name type="scientific">Chironomus riparius</name>
    <dbReference type="NCBI Taxonomy" id="315576"/>
    <lineage>
        <taxon>Eukaryota</taxon>
        <taxon>Metazoa</taxon>
        <taxon>Ecdysozoa</taxon>
        <taxon>Arthropoda</taxon>
        <taxon>Hexapoda</taxon>
        <taxon>Insecta</taxon>
        <taxon>Pterygota</taxon>
        <taxon>Neoptera</taxon>
        <taxon>Endopterygota</taxon>
        <taxon>Diptera</taxon>
        <taxon>Nematocera</taxon>
        <taxon>Chironomoidea</taxon>
        <taxon>Chironomidae</taxon>
        <taxon>Chironominae</taxon>
        <taxon>Chironomus</taxon>
    </lineage>
</organism>
<dbReference type="EMBL" id="OU895878">
    <property type="protein sequence ID" value="CAG9806219.1"/>
    <property type="molecule type" value="Genomic_DNA"/>
</dbReference>
<dbReference type="GO" id="GO:0008061">
    <property type="term" value="F:chitin binding"/>
    <property type="evidence" value="ECO:0007669"/>
    <property type="project" value="InterPro"/>
</dbReference>
<dbReference type="OrthoDB" id="7763998at2759"/>
<keyword evidence="1" id="KW-0677">Repeat</keyword>
<protein>
    <recommendedName>
        <fullName evidence="4">Chitin-binding type-2 domain-containing protein</fullName>
    </recommendedName>
</protein>
<sequence length="439" mass="47519">MMKLAIFLLIFVVSVTISNAFEVKRHKLIGAVKIVKRRSIVFDDVDPASTCSTAQKFSTFCATSPSCESNGQIFQCLPNGKYSLTTCKNQKPYCVGSGGFSFCSSEPDATACASEYYQCLGNGVYPELDSCRSYYNCSLNADETAVTAQKFTCDRGFVFNPIKGCTRGLCNKPACRNNKRTVWRPLNYLGFDRNRMGLLCVAGNPTFIYSCPNNMQLDLDSTSEPKCILKCTLRTQIAPSLDDNTKYLQCKRGKVEEKYCDPDFIFDSYKLKCIKSQTTTTTSTEGTTPVESTSIDPQTTSQPSTNPNTDPQTTSQPSTNPSTDPQTTSQPSTNPSTDPQTTSQPSTNPSTDPQTTSQPSTNPSTDPQTTSQPSTNPSTDPQTTSQPSTNPSTDPQTTSQPSTNPSTDSQTTSQPSTNPSTDLPTTTIGATTTDISTTV</sequence>
<feature type="compositionally biased region" description="Low complexity" evidence="2">
    <location>
        <begin position="278"/>
        <end position="294"/>
    </location>
</feature>
<reference evidence="5" key="2">
    <citation type="submission" date="2022-10" db="EMBL/GenBank/DDBJ databases">
        <authorList>
            <consortium name="ENA_rothamsted_submissions"/>
            <consortium name="culmorum"/>
            <person name="King R."/>
        </authorList>
    </citation>
    <scope>NUCLEOTIDE SEQUENCE</scope>
</reference>
<dbReference type="InterPro" id="IPR036508">
    <property type="entry name" value="Chitin-bd_dom_sf"/>
</dbReference>
<feature type="domain" description="Chitin-binding type-2" evidence="4">
    <location>
        <begin position="110"/>
        <end position="177"/>
    </location>
</feature>
<gene>
    <name evidence="5" type="ORF">CHIRRI_LOCUS9080</name>
</gene>
<dbReference type="PANTHER" id="PTHR44826">
    <property type="entry name" value="SPORE COAT PROTEIN SP85"/>
    <property type="match status" value="1"/>
</dbReference>
<dbReference type="GO" id="GO:0005576">
    <property type="term" value="C:extracellular region"/>
    <property type="evidence" value="ECO:0007669"/>
    <property type="project" value="InterPro"/>
</dbReference>